<dbReference type="OrthoDB" id="10485180at2759"/>
<feature type="compositionally biased region" description="Basic and acidic residues" evidence="1">
    <location>
        <begin position="203"/>
        <end position="213"/>
    </location>
</feature>
<feature type="chain" id="PRO_5034750688" evidence="2">
    <location>
        <begin position="29"/>
        <end position="348"/>
    </location>
</feature>
<feature type="compositionally biased region" description="Basic and acidic residues" evidence="1">
    <location>
        <begin position="123"/>
        <end position="132"/>
    </location>
</feature>
<dbReference type="RefSeq" id="XP_022103248.1">
    <property type="nucleotide sequence ID" value="XM_022247556.1"/>
</dbReference>
<proteinExistence type="predicted"/>
<accession>A0A8B7ZC56</accession>
<dbReference type="GeneID" id="110985995"/>
<evidence type="ECO:0000313" key="4">
    <source>
        <dbReference type="RefSeq" id="XP_022103248.1"/>
    </source>
</evidence>
<evidence type="ECO:0000256" key="1">
    <source>
        <dbReference type="SAM" id="MobiDB-lite"/>
    </source>
</evidence>
<protein>
    <submittedName>
        <fullName evidence="4">Nonsense-mediated mRNA decay protein 2-like</fullName>
    </submittedName>
</protein>
<organism evidence="3 4">
    <name type="scientific">Acanthaster planci</name>
    <name type="common">Crown-of-thorns starfish</name>
    <dbReference type="NCBI Taxonomy" id="133434"/>
    <lineage>
        <taxon>Eukaryota</taxon>
        <taxon>Metazoa</taxon>
        <taxon>Echinodermata</taxon>
        <taxon>Eleutherozoa</taxon>
        <taxon>Asterozoa</taxon>
        <taxon>Asteroidea</taxon>
        <taxon>Valvatacea</taxon>
        <taxon>Valvatida</taxon>
        <taxon>Acanthasteridae</taxon>
        <taxon>Acanthaster</taxon>
    </lineage>
</organism>
<reference evidence="4" key="1">
    <citation type="submission" date="2025-08" db="UniProtKB">
        <authorList>
            <consortium name="RefSeq"/>
        </authorList>
    </citation>
    <scope>IDENTIFICATION</scope>
</reference>
<gene>
    <name evidence="4" type="primary">LOC110985995</name>
</gene>
<name>A0A8B7ZC56_ACAPL</name>
<feature type="region of interest" description="Disordered" evidence="1">
    <location>
        <begin position="123"/>
        <end position="234"/>
    </location>
</feature>
<feature type="compositionally biased region" description="Acidic residues" evidence="1">
    <location>
        <begin position="183"/>
        <end position="195"/>
    </location>
</feature>
<evidence type="ECO:0000313" key="3">
    <source>
        <dbReference type="Proteomes" id="UP000694845"/>
    </source>
</evidence>
<feature type="signal peptide" evidence="2">
    <location>
        <begin position="1"/>
        <end position="28"/>
    </location>
</feature>
<dbReference type="AlphaFoldDB" id="A0A8B7ZC56"/>
<feature type="compositionally biased region" description="Acidic residues" evidence="1">
    <location>
        <begin position="214"/>
        <end position="223"/>
    </location>
</feature>
<dbReference type="OMA" id="HTRGRIM"/>
<dbReference type="KEGG" id="aplc:110985995"/>
<sequence>MLSNRASRFVSLEFLFLTVLTLDGGTTSLPVGPRAPDAASGSSVDRLVYVDRDVEEMHWGEDGSSKYLNMGQDPKLATVDGSSLMEDKLKVNVLESVGDIFPKPASPVIENQRHLLWFGLGWGDKDEQERPSKTSAKTGTTDEADHQKDRLEREKGQIQEGDKGFYPEDDDLDDTEHMWHDDDHEDYPDDTDEENGFFFGGRPLEDGNHKGEGGDDEDVDGDEDDRHHDKNQQNVIHGAGKIYHTRGRIMKVAKNLLNEYQRKSLDIKEELTDDEGREKAAERFEADIDTEIDLLLKAAGDTKAGPPDGKDTEREEFLANMKDAKTAAKKRVKDILTGHNIHFDSDDL</sequence>
<keyword evidence="3" id="KW-1185">Reference proteome</keyword>
<dbReference type="Proteomes" id="UP000694845">
    <property type="component" value="Unplaced"/>
</dbReference>
<evidence type="ECO:0000256" key="2">
    <source>
        <dbReference type="SAM" id="SignalP"/>
    </source>
</evidence>
<feature type="compositionally biased region" description="Basic and acidic residues" evidence="1">
    <location>
        <begin position="143"/>
        <end position="166"/>
    </location>
</feature>
<keyword evidence="2" id="KW-0732">Signal</keyword>